<accession>A0ABU4F1Z6</accession>
<evidence type="ECO:0008006" key="3">
    <source>
        <dbReference type="Google" id="ProtNLM"/>
    </source>
</evidence>
<reference evidence="1 2" key="1">
    <citation type="submission" date="2023-10" db="EMBL/GenBank/DDBJ databases">
        <title>Development of a sustainable strategy for remediation of hydrocarbon-contaminated territories based on the waste exchange concept.</title>
        <authorList>
            <person name="Krivoruchko A."/>
        </authorList>
    </citation>
    <scope>NUCLEOTIDE SEQUENCE [LARGE SCALE GENOMIC DNA]</scope>
    <source>
        <strain evidence="1 2">IEGM 1236</strain>
    </source>
</reference>
<name>A0ABU4F1Z6_WILMA</name>
<evidence type="ECO:0000313" key="2">
    <source>
        <dbReference type="Proteomes" id="UP001185792"/>
    </source>
</evidence>
<dbReference type="EMBL" id="JAWLUM010000008">
    <property type="protein sequence ID" value="MDV7137016.1"/>
    <property type="molecule type" value="Genomic_DNA"/>
</dbReference>
<protein>
    <recommendedName>
        <fullName evidence="3">Helix-turn-helix domain-containing protein</fullName>
    </recommendedName>
</protein>
<organism evidence="1 2">
    <name type="scientific">Williamsia marianensis</name>
    <dbReference type="NCBI Taxonomy" id="85044"/>
    <lineage>
        <taxon>Bacteria</taxon>
        <taxon>Bacillati</taxon>
        <taxon>Actinomycetota</taxon>
        <taxon>Actinomycetes</taxon>
        <taxon>Mycobacteriales</taxon>
        <taxon>Nocardiaceae</taxon>
        <taxon>Williamsia</taxon>
    </lineage>
</organism>
<dbReference type="Proteomes" id="UP001185792">
    <property type="component" value="Unassembled WGS sequence"/>
</dbReference>
<keyword evidence="2" id="KW-1185">Reference proteome</keyword>
<dbReference type="RefSeq" id="WP_317714907.1">
    <property type="nucleotide sequence ID" value="NZ_JAWLUM010000008.1"/>
</dbReference>
<comment type="caution">
    <text evidence="1">The sequence shown here is derived from an EMBL/GenBank/DDBJ whole genome shotgun (WGS) entry which is preliminary data.</text>
</comment>
<gene>
    <name evidence="1" type="ORF">R4198_25270</name>
</gene>
<proteinExistence type="predicted"/>
<evidence type="ECO:0000313" key="1">
    <source>
        <dbReference type="EMBL" id="MDV7137016.1"/>
    </source>
</evidence>
<sequence length="54" mass="5780">MVSLTDLAGHLGVSSATTSRWYRQGVIDGVKIGPRLVRVDLDATLAKLGMEPVQ</sequence>